<evidence type="ECO:0000313" key="1">
    <source>
        <dbReference type="EMBL" id="STQ78802.1"/>
    </source>
</evidence>
<dbReference type="EMBL" id="UGHP01000001">
    <property type="protein sequence ID" value="STQ78802.1"/>
    <property type="molecule type" value="Genomic_DNA"/>
</dbReference>
<evidence type="ECO:0000313" key="2">
    <source>
        <dbReference type="Proteomes" id="UP000254821"/>
    </source>
</evidence>
<protein>
    <submittedName>
        <fullName evidence="1">Uncharacterized protein</fullName>
    </submittedName>
</protein>
<proteinExistence type="predicted"/>
<dbReference type="AlphaFoldDB" id="A0A377PF86"/>
<dbReference type="Proteomes" id="UP000254821">
    <property type="component" value="Unassembled WGS sequence"/>
</dbReference>
<organism evidence="1 2">
    <name type="scientific">Hafnia alvei</name>
    <dbReference type="NCBI Taxonomy" id="569"/>
    <lineage>
        <taxon>Bacteria</taxon>
        <taxon>Pseudomonadati</taxon>
        <taxon>Pseudomonadota</taxon>
        <taxon>Gammaproteobacteria</taxon>
        <taxon>Enterobacterales</taxon>
        <taxon>Hafniaceae</taxon>
        <taxon>Hafnia</taxon>
    </lineage>
</organism>
<sequence>MLLNRCLNTFLKGLFSNELEIRTMMFIYRVNFSATL</sequence>
<gene>
    <name evidence="1" type="ORF">NCTC8105_00843</name>
</gene>
<accession>A0A377PF86</accession>
<name>A0A377PF86_HAFAL</name>
<reference evidence="1 2" key="1">
    <citation type="submission" date="2018-06" db="EMBL/GenBank/DDBJ databases">
        <authorList>
            <consortium name="Pathogen Informatics"/>
            <person name="Doyle S."/>
        </authorList>
    </citation>
    <scope>NUCLEOTIDE SEQUENCE [LARGE SCALE GENOMIC DNA]</scope>
    <source>
        <strain evidence="1 2">NCTC8105</strain>
    </source>
</reference>